<name>A0A1L8E3R4_9DIPT</name>
<dbReference type="SMART" id="SM00494">
    <property type="entry name" value="ChtBD2"/>
    <property type="match status" value="2"/>
</dbReference>
<keyword evidence="1" id="KW-0732">Signal</keyword>
<dbReference type="GO" id="GO:0005576">
    <property type="term" value="C:extracellular region"/>
    <property type="evidence" value="ECO:0007669"/>
    <property type="project" value="InterPro"/>
</dbReference>
<dbReference type="PROSITE" id="PS50940">
    <property type="entry name" value="CHIT_BIND_II"/>
    <property type="match status" value="1"/>
</dbReference>
<accession>A0A1L8E3R4</accession>
<protein>
    <submittedName>
        <fullName evidence="3">Putative peritrophin-like protein</fullName>
    </submittedName>
</protein>
<organism evidence="3">
    <name type="scientific">Nyssomyia neivai</name>
    <dbReference type="NCBI Taxonomy" id="330878"/>
    <lineage>
        <taxon>Eukaryota</taxon>
        <taxon>Metazoa</taxon>
        <taxon>Ecdysozoa</taxon>
        <taxon>Arthropoda</taxon>
        <taxon>Hexapoda</taxon>
        <taxon>Insecta</taxon>
        <taxon>Pterygota</taxon>
        <taxon>Neoptera</taxon>
        <taxon>Endopterygota</taxon>
        <taxon>Diptera</taxon>
        <taxon>Nematocera</taxon>
        <taxon>Psychodoidea</taxon>
        <taxon>Psychodidae</taxon>
        <taxon>Nyssomyia</taxon>
    </lineage>
</organism>
<evidence type="ECO:0000313" key="3">
    <source>
        <dbReference type="EMBL" id="JAV13368.1"/>
    </source>
</evidence>
<dbReference type="AlphaFoldDB" id="A0A1L8E3R4"/>
<evidence type="ECO:0000259" key="2">
    <source>
        <dbReference type="PROSITE" id="PS50940"/>
    </source>
</evidence>
<sequence length="297" mass="34317">MFIIVAKFLSFFLLFVAVKAENEVPDVKHQRTFLPRIQPQIAERAQVPISPALVTTPQNCSGRYDAYCYDCRTLIVCAGDEQPIAQTTCPFTEPYCDYSSHSGYPRCMVNMQYKEMEDSCNNVQTTVQQQCTSGGYYPDVNDARKYYFCHGSGDTNADVYTCPTDYIFDTNKYNCKRVIPYDCTGKVNEFIHHATNPAYYAYCRVNGGYKEVIPYKCRDEQNFAYNIKTSTCEYKCKGEGHFVDRESCQHYYECYRTGNALSYRRLRCSNYGSYYFSKEEGKCLPDNRGCMPEIGWM</sequence>
<dbReference type="Pfam" id="PF01607">
    <property type="entry name" value="CBM_14"/>
    <property type="match status" value="1"/>
</dbReference>
<dbReference type="InterPro" id="IPR036508">
    <property type="entry name" value="Chitin-bd_dom_sf"/>
</dbReference>
<evidence type="ECO:0000256" key="1">
    <source>
        <dbReference type="SAM" id="SignalP"/>
    </source>
</evidence>
<reference evidence="3" key="1">
    <citation type="submission" date="2016-12" db="EMBL/GenBank/DDBJ databases">
        <title>An insight into the sialome and mialome of the sand fly, Nyssomyia neivai.</title>
        <authorList>
            <person name="Sebastian V."/>
            <person name="Goulart T.M."/>
            <person name="Oliveira W."/>
            <person name="Calvo E."/>
            <person name="Oliveira L.F."/>
            <person name="Pinto M.C."/>
            <person name="Rosselino A.M."/>
            <person name="Ribeiro J.M."/>
        </authorList>
    </citation>
    <scope>NUCLEOTIDE SEQUENCE</scope>
</reference>
<feature type="domain" description="Chitin-binding type-2" evidence="2">
    <location>
        <begin position="128"/>
        <end position="185"/>
    </location>
</feature>
<feature type="chain" id="PRO_5012521519" evidence="1">
    <location>
        <begin position="21"/>
        <end position="297"/>
    </location>
</feature>
<dbReference type="Gene3D" id="2.170.140.10">
    <property type="entry name" value="Chitin binding domain"/>
    <property type="match status" value="1"/>
</dbReference>
<dbReference type="InterPro" id="IPR002557">
    <property type="entry name" value="Chitin-bd_dom"/>
</dbReference>
<proteinExistence type="predicted"/>
<dbReference type="SUPFAM" id="SSF57625">
    <property type="entry name" value="Invertebrate chitin-binding proteins"/>
    <property type="match status" value="1"/>
</dbReference>
<dbReference type="GO" id="GO:0008061">
    <property type="term" value="F:chitin binding"/>
    <property type="evidence" value="ECO:0007669"/>
    <property type="project" value="InterPro"/>
</dbReference>
<dbReference type="EMBL" id="GFDF01000716">
    <property type="protein sequence ID" value="JAV13368.1"/>
    <property type="molecule type" value="Transcribed_RNA"/>
</dbReference>
<feature type="signal peptide" evidence="1">
    <location>
        <begin position="1"/>
        <end position="20"/>
    </location>
</feature>